<keyword evidence="3 6" id="KW-0808">Transferase</keyword>
<dbReference type="GO" id="GO:0009307">
    <property type="term" value="P:DNA restriction-modification system"/>
    <property type="evidence" value="ECO:0007669"/>
    <property type="project" value="UniProtKB-KW"/>
</dbReference>
<dbReference type="PRINTS" id="PR00105">
    <property type="entry name" value="C5METTRFRASE"/>
</dbReference>
<dbReference type="PANTHER" id="PTHR10629:SF52">
    <property type="entry name" value="DNA (CYTOSINE-5)-METHYLTRANSFERASE 1"/>
    <property type="match status" value="1"/>
</dbReference>
<dbReference type="Pfam" id="PF00145">
    <property type="entry name" value="DNA_methylase"/>
    <property type="match status" value="1"/>
</dbReference>
<evidence type="ECO:0000256" key="2">
    <source>
        <dbReference type="ARBA" id="ARBA00022603"/>
    </source>
</evidence>
<dbReference type="NCBIfam" id="TIGR00675">
    <property type="entry name" value="dcm"/>
    <property type="match status" value="1"/>
</dbReference>
<accession>A0A163GGN4</accession>
<dbReference type="Gene3D" id="3.40.50.150">
    <property type="entry name" value="Vaccinia Virus protein VP39"/>
    <property type="match status" value="1"/>
</dbReference>
<keyword evidence="9" id="KW-1185">Reference proteome</keyword>
<gene>
    <name evidence="8" type="ORF">AWU65_03000</name>
</gene>
<dbReference type="GO" id="GO:0003677">
    <property type="term" value="F:DNA binding"/>
    <property type="evidence" value="ECO:0007669"/>
    <property type="project" value="TreeGrafter"/>
</dbReference>
<dbReference type="GO" id="GO:0032259">
    <property type="term" value="P:methylation"/>
    <property type="evidence" value="ECO:0007669"/>
    <property type="project" value="UniProtKB-KW"/>
</dbReference>
<protein>
    <recommendedName>
        <fullName evidence="1">DNA (cytosine-5-)-methyltransferase</fullName>
        <ecNumber evidence="1">2.1.1.37</ecNumber>
    </recommendedName>
</protein>
<organism evidence="8 9">
    <name type="scientific">Paenibacillus glucanolyticus</name>
    <dbReference type="NCBI Taxonomy" id="59843"/>
    <lineage>
        <taxon>Bacteria</taxon>
        <taxon>Bacillati</taxon>
        <taxon>Bacillota</taxon>
        <taxon>Bacilli</taxon>
        <taxon>Bacillales</taxon>
        <taxon>Paenibacillaceae</taxon>
        <taxon>Paenibacillus</taxon>
    </lineage>
</organism>
<evidence type="ECO:0000256" key="4">
    <source>
        <dbReference type="ARBA" id="ARBA00022691"/>
    </source>
</evidence>
<dbReference type="Proteomes" id="UP000076796">
    <property type="component" value="Unassembled WGS sequence"/>
</dbReference>
<keyword evidence="2 6" id="KW-0489">Methyltransferase</keyword>
<dbReference type="EMBL" id="LWMH01000001">
    <property type="protein sequence ID" value="KZS44962.1"/>
    <property type="molecule type" value="Genomic_DNA"/>
</dbReference>
<evidence type="ECO:0000256" key="3">
    <source>
        <dbReference type="ARBA" id="ARBA00022679"/>
    </source>
</evidence>
<dbReference type="RefSeq" id="WP_063477466.1">
    <property type="nucleotide sequence ID" value="NZ_JBCMWP010000019.1"/>
</dbReference>
<dbReference type="GO" id="GO:0003886">
    <property type="term" value="F:DNA (cytosine-5-)-methyltransferase activity"/>
    <property type="evidence" value="ECO:0007669"/>
    <property type="project" value="UniProtKB-EC"/>
</dbReference>
<proteinExistence type="inferred from homology"/>
<name>A0A163GGN4_9BACL</name>
<dbReference type="AlphaFoldDB" id="A0A163GGN4"/>
<comment type="similarity">
    <text evidence="6 7">Belongs to the class I-like SAM-binding methyltransferase superfamily. C5-methyltransferase family.</text>
</comment>
<dbReference type="OrthoDB" id="9813719at2"/>
<evidence type="ECO:0000256" key="5">
    <source>
        <dbReference type="ARBA" id="ARBA00022747"/>
    </source>
</evidence>
<dbReference type="SUPFAM" id="SSF53335">
    <property type="entry name" value="S-adenosyl-L-methionine-dependent methyltransferases"/>
    <property type="match status" value="1"/>
</dbReference>
<evidence type="ECO:0000256" key="1">
    <source>
        <dbReference type="ARBA" id="ARBA00011975"/>
    </source>
</evidence>
<dbReference type="InterPro" id="IPR029063">
    <property type="entry name" value="SAM-dependent_MTases_sf"/>
</dbReference>
<feature type="active site" evidence="6">
    <location>
        <position position="257"/>
    </location>
</feature>
<dbReference type="GO" id="GO:0044027">
    <property type="term" value="P:negative regulation of gene expression via chromosomal CpG island methylation"/>
    <property type="evidence" value="ECO:0007669"/>
    <property type="project" value="TreeGrafter"/>
</dbReference>
<dbReference type="PROSITE" id="PS51679">
    <property type="entry name" value="SAM_MT_C5"/>
    <property type="match status" value="1"/>
</dbReference>
<sequence length="514" mass="57663">MLLKSRRAKVSQRGVYLQDKILQETVFQPGSHYRYVIDQNSKKVIILSSENNTDNTVSKRQLKESVKPVIDIRDKEALEAFNGCDYLQVEIFGEHVVVQGYVASKASALDKSAQTPKKGSKHKIAYISDFIAVKKTSEIVMSRKTLQKAAGLLGYEQMEFDLFFGENVASESNSFLQPALHNLEIPLHVASLFSGAGVMDLGFLEAGFDVVFALELNRDAVETYRYNIGNHIMHGDITKIDKSKIIKAPVMIGGSPCQGFTNANRNTNFLDNPNNLLVKHYIEAIKANENCKIFFLENVPRILTAGNGQFKDEIYSALSDFEITSGVISAADMGSPQLRDRALFIGSKIGKIELPTPIFESSTYRTVRDAFTGLRDDIPNQLDVSKAKSESLERMNYVPPGGNVFDIPEEIRPRGQQSNMYKRLEWDKPSITIVNPRKSCILHPDKNRILSVRECARLFDVRDNFEFKGGLSSMQQQIANAVPVRLVRSVAEVIKSVIHRFNESLRSYQGLQLV</sequence>
<keyword evidence="4 6" id="KW-0949">S-adenosyl-L-methionine</keyword>
<dbReference type="REBASE" id="159237">
    <property type="entry name" value="M.PglSLM1ORF3000P"/>
</dbReference>
<dbReference type="InterPro" id="IPR001525">
    <property type="entry name" value="C5_MeTfrase"/>
</dbReference>
<keyword evidence="5" id="KW-0680">Restriction system</keyword>
<evidence type="ECO:0000256" key="6">
    <source>
        <dbReference type="PROSITE-ProRule" id="PRU01016"/>
    </source>
</evidence>
<reference evidence="8" key="1">
    <citation type="journal article" date="2016" name="Genome Announc.">
        <title>Draft genomes of two strains of Paenibacillus glucanolyticus with capability to degrade lignocellulose.</title>
        <authorList>
            <person name="Mathews S.L."/>
            <person name="Pawlak J."/>
            <person name="Grunden A.M."/>
        </authorList>
    </citation>
    <scope>NUCLEOTIDE SEQUENCE [LARGE SCALE GENOMIC DNA]</scope>
    <source>
        <strain evidence="8">SLM1</strain>
    </source>
</reference>
<evidence type="ECO:0000313" key="9">
    <source>
        <dbReference type="Proteomes" id="UP000076796"/>
    </source>
</evidence>
<comment type="caution">
    <text evidence="8">The sequence shown here is derived from an EMBL/GenBank/DDBJ whole genome shotgun (WGS) entry which is preliminary data.</text>
</comment>
<evidence type="ECO:0000313" key="8">
    <source>
        <dbReference type="EMBL" id="KZS44962.1"/>
    </source>
</evidence>
<evidence type="ECO:0000256" key="7">
    <source>
        <dbReference type="RuleBase" id="RU000416"/>
    </source>
</evidence>
<dbReference type="InterPro" id="IPR050390">
    <property type="entry name" value="C5-Methyltransferase"/>
</dbReference>
<dbReference type="EC" id="2.1.1.37" evidence="1"/>
<dbReference type="PANTHER" id="PTHR10629">
    <property type="entry name" value="CYTOSINE-SPECIFIC METHYLTRANSFERASE"/>
    <property type="match status" value="1"/>
</dbReference>
<dbReference type="Gene3D" id="3.90.120.10">
    <property type="entry name" value="DNA Methylase, subunit A, domain 2"/>
    <property type="match status" value="1"/>
</dbReference>